<keyword evidence="1" id="KW-0472">Membrane</keyword>
<proteinExistence type="predicted"/>
<comment type="caution">
    <text evidence="2">The sequence shown here is derived from an EMBL/GenBank/DDBJ whole genome shotgun (WGS) entry which is preliminary data.</text>
</comment>
<gene>
    <name evidence="2" type="ORF">C2845_PM10G02540</name>
</gene>
<evidence type="ECO:0000256" key="1">
    <source>
        <dbReference type="SAM" id="Phobius"/>
    </source>
</evidence>
<dbReference type="InterPro" id="IPR045501">
    <property type="entry name" value="DUF6490"/>
</dbReference>
<dbReference type="EMBL" id="PQIB02000018">
    <property type="protein sequence ID" value="RLM55278.1"/>
    <property type="molecule type" value="Genomic_DNA"/>
</dbReference>
<name>A0A3L6PEK4_PANMI</name>
<dbReference type="AlphaFoldDB" id="A0A3L6PEK4"/>
<dbReference type="OrthoDB" id="694639at2759"/>
<reference evidence="3" key="1">
    <citation type="journal article" date="2019" name="Nat. Commun.">
        <title>The genome of broomcorn millet.</title>
        <authorList>
            <person name="Zou C."/>
            <person name="Miki D."/>
            <person name="Li D."/>
            <person name="Tang Q."/>
            <person name="Xiao L."/>
            <person name="Rajput S."/>
            <person name="Deng P."/>
            <person name="Jia W."/>
            <person name="Huang R."/>
            <person name="Zhang M."/>
            <person name="Sun Y."/>
            <person name="Hu J."/>
            <person name="Fu X."/>
            <person name="Schnable P.S."/>
            <person name="Li F."/>
            <person name="Zhang H."/>
            <person name="Feng B."/>
            <person name="Zhu X."/>
            <person name="Liu R."/>
            <person name="Schnable J.C."/>
            <person name="Zhu J.-K."/>
            <person name="Zhang H."/>
        </authorList>
    </citation>
    <scope>NUCLEOTIDE SEQUENCE [LARGE SCALE GENOMIC DNA]</scope>
</reference>
<feature type="transmembrane region" description="Helical" evidence="1">
    <location>
        <begin position="105"/>
        <end position="127"/>
    </location>
</feature>
<evidence type="ECO:0000313" key="3">
    <source>
        <dbReference type="Proteomes" id="UP000275267"/>
    </source>
</evidence>
<protein>
    <submittedName>
        <fullName evidence="2">Uncharacterized protein</fullName>
    </submittedName>
</protein>
<keyword evidence="1" id="KW-1133">Transmembrane helix</keyword>
<organism evidence="2 3">
    <name type="scientific">Panicum miliaceum</name>
    <name type="common">Proso millet</name>
    <name type="synonym">Broomcorn millet</name>
    <dbReference type="NCBI Taxonomy" id="4540"/>
    <lineage>
        <taxon>Eukaryota</taxon>
        <taxon>Viridiplantae</taxon>
        <taxon>Streptophyta</taxon>
        <taxon>Embryophyta</taxon>
        <taxon>Tracheophyta</taxon>
        <taxon>Spermatophyta</taxon>
        <taxon>Magnoliopsida</taxon>
        <taxon>Liliopsida</taxon>
        <taxon>Poales</taxon>
        <taxon>Poaceae</taxon>
        <taxon>PACMAD clade</taxon>
        <taxon>Panicoideae</taxon>
        <taxon>Panicodae</taxon>
        <taxon>Paniceae</taxon>
        <taxon>Panicinae</taxon>
        <taxon>Panicum</taxon>
        <taxon>Panicum sect. Panicum</taxon>
    </lineage>
</organism>
<evidence type="ECO:0000313" key="2">
    <source>
        <dbReference type="EMBL" id="RLM55278.1"/>
    </source>
</evidence>
<dbReference type="Proteomes" id="UP000275267">
    <property type="component" value="Unassembled WGS sequence"/>
</dbReference>
<keyword evidence="1" id="KW-0812">Transmembrane</keyword>
<feature type="transmembrane region" description="Helical" evidence="1">
    <location>
        <begin position="38"/>
        <end position="57"/>
    </location>
</feature>
<dbReference type="PANTHER" id="PTHR46610">
    <property type="entry name" value="OS05G0181300 PROTEIN"/>
    <property type="match status" value="1"/>
</dbReference>
<sequence>MERGGADGAAVLVGTGLVALTLTSAVSAYRAAAAGDAGTTAFVAASYSTLLLLFRCLRAYERLPPPAGDADGNGRRARLRREVWALCTLLTVMFAWKVAAAMPSWPAAATVWAMAALTAAGGCVALFHHRP</sequence>
<dbReference type="Pfam" id="PF20100">
    <property type="entry name" value="DUF6490"/>
    <property type="match status" value="1"/>
</dbReference>
<feature type="transmembrane region" description="Helical" evidence="1">
    <location>
        <begin position="83"/>
        <end position="99"/>
    </location>
</feature>
<accession>A0A3L6PEK4</accession>
<keyword evidence="3" id="KW-1185">Reference proteome</keyword>
<dbReference type="PANTHER" id="PTHR46610:SF21">
    <property type="match status" value="1"/>
</dbReference>